<protein>
    <submittedName>
        <fullName evidence="15">TonB dependent receptor family protein</fullName>
    </submittedName>
</protein>
<evidence type="ECO:0000256" key="10">
    <source>
        <dbReference type="PROSITE-ProRule" id="PRU10144"/>
    </source>
</evidence>
<reference evidence="15 16" key="1">
    <citation type="submission" date="2016-09" db="EMBL/GenBank/DDBJ databases">
        <title>Draft Genome Sequence of four Alteromonas macleodii strains isolated from copper coupons and grown long-term at elevated copper levels.</title>
        <authorList>
            <person name="Cusick K."/>
            <person name="Dale J."/>
            <person name="Little B."/>
            <person name="Biffinger J."/>
        </authorList>
    </citation>
    <scope>NUCLEOTIDE SEQUENCE [LARGE SCALE GENOMIC DNA]</scope>
    <source>
        <strain evidence="15 16">KCP01</strain>
    </source>
</reference>
<dbReference type="InterPro" id="IPR036942">
    <property type="entry name" value="Beta-barrel_TonB_sf"/>
</dbReference>
<evidence type="ECO:0000313" key="16">
    <source>
        <dbReference type="Proteomes" id="UP000095392"/>
    </source>
</evidence>
<dbReference type="SUPFAM" id="SSF56935">
    <property type="entry name" value="Porins"/>
    <property type="match status" value="1"/>
</dbReference>
<keyword evidence="16" id="KW-1185">Reference proteome</keyword>
<evidence type="ECO:0000256" key="11">
    <source>
        <dbReference type="RuleBase" id="RU003357"/>
    </source>
</evidence>
<evidence type="ECO:0000259" key="14">
    <source>
        <dbReference type="Pfam" id="PF07715"/>
    </source>
</evidence>
<keyword evidence="15" id="KW-0675">Receptor</keyword>
<gene>
    <name evidence="15" type="ORF">BFV95_4269</name>
</gene>
<dbReference type="GO" id="GO:0044718">
    <property type="term" value="P:siderophore transmembrane transport"/>
    <property type="evidence" value="ECO:0007669"/>
    <property type="project" value="TreeGrafter"/>
</dbReference>
<evidence type="ECO:0000259" key="13">
    <source>
        <dbReference type="Pfam" id="PF00593"/>
    </source>
</evidence>
<evidence type="ECO:0000256" key="8">
    <source>
        <dbReference type="ARBA" id="ARBA00023237"/>
    </source>
</evidence>
<dbReference type="PROSITE" id="PS01156">
    <property type="entry name" value="TONB_DEPENDENT_REC_2"/>
    <property type="match status" value="1"/>
</dbReference>
<keyword evidence="6 11" id="KW-0798">TonB box</keyword>
<dbReference type="GO" id="GO:0015344">
    <property type="term" value="F:siderophore uptake transmembrane transporter activity"/>
    <property type="evidence" value="ECO:0007669"/>
    <property type="project" value="TreeGrafter"/>
</dbReference>
<evidence type="ECO:0000313" key="15">
    <source>
        <dbReference type="EMBL" id="OES25751.1"/>
    </source>
</evidence>
<dbReference type="PROSITE" id="PS52016">
    <property type="entry name" value="TONB_DEPENDENT_REC_3"/>
    <property type="match status" value="1"/>
</dbReference>
<dbReference type="Pfam" id="PF07715">
    <property type="entry name" value="Plug"/>
    <property type="match status" value="1"/>
</dbReference>
<evidence type="ECO:0000256" key="3">
    <source>
        <dbReference type="ARBA" id="ARBA00022452"/>
    </source>
</evidence>
<accession>A0AB36FNS5</accession>
<feature type="chain" id="PRO_5044225679" evidence="12">
    <location>
        <begin position="24"/>
        <end position="688"/>
    </location>
</feature>
<feature type="signal peptide" evidence="12">
    <location>
        <begin position="1"/>
        <end position="23"/>
    </location>
</feature>
<dbReference type="CDD" id="cd01347">
    <property type="entry name" value="ligand_gated_channel"/>
    <property type="match status" value="1"/>
</dbReference>
<dbReference type="PANTHER" id="PTHR30069">
    <property type="entry name" value="TONB-DEPENDENT OUTER MEMBRANE RECEPTOR"/>
    <property type="match status" value="1"/>
</dbReference>
<dbReference type="Gene3D" id="2.170.130.10">
    <property type="entry name" value="TonB-dependent receptor, plug domain"/>
    <property type="match status" value="1"/>
</dbReference>
<feature type="domain" description="TonB-dependent receptor-like beta-barrel" evidence="13">
    <location>
        <begin position="273"/>
        <end position="647"/>
    </location>
</feature>
<dbReference type="EMBL" id="MIPY01000039">
    <property type="protein sequence ID" value="OES25751.1"/>
    <property type="molecule type" value="Genomic_DNA"/>
</dbReference>
<evidence type="ECO:0000256" key="1">
    <source>
        <dbReference type="ARBA" id="ARBA00004571"/>
    </source>
</evidence>
<dbReference type="Proteomes" id="UP000095392">
    <property type="component" value="Unassembled WGS sequence"/>
</dbReference>
<dbReference type="GO" id="GO:0009279">
    <property type="term" value="C:cell outer membrane"/>
    <property type="evidence" value="ECO:0007669"/>
    <property type="project" value="UniProtKB-SubCell"/>
</dbReference>
<evidence type="ECO:0000256" key="7">
    <source>
        <dbReference type="ARBA" id="ARBA00023136"/>
    </source>
</evidence>
<dbReference type="InterPro" id="IPR000531">
    <property type="entry name" value="Beta-barrel_TonB"/>
</dbReference>
<dbReference type="PANTHER" id="PTHR30069:SF28">
    <property type="entry name" value="TONB-DEPENDENT RECEPTOR YNCD-RELATED"/>
    <property type="match status" value="1"/>
</dbReference>
<comment type="caution">
    <text evidence="15">The sequence shown here is derived from an EMBL/GenBank/DDBJ whole genome shotgun (WGS) entry which is preliminary data.</text>
</comment>
<keyword evidence="3 9" id="KW-1134">Transmembrane beta strand</keyword>
<evidence type="ECO:0000256" key="12">
    <source>
        <dbReference type="SAM" id="SignalP"/>
    </source>
</evidence>
<comment type="subcellular location">
    <subcellularLocation>
        <location evidence="1 9">Cell outer membrane</location>
        <topology evidence="1 9">Multi-pass membrane protein</topology>
    </subcellularLocation>
</comment>
<organism evidence="15 16">
    <name type="scientific">Alteromonas macleodii</name>
    <name type="common">Pseudoalteromonas macleodii</name>
    <dbReference type="NCBI Taxonomy" id="28108"/>
    <lineage>
        <taxon>Bacteria</taxon>
        <taxon>Pseudomonadati</taxon>
        <taxon>Pseudomonadota</taxon>
        <taxon>Gammaproteobacteria</taxon>
        <taxon>Alteromonadales</taxon>
        <taxon>Alteromonadaceae</taxon>
        <taxon>Alteromonas/Salinimonas group</taxon>
        <taxon>Alteromonas</taxon>
    </lineage>
</organism>
<keyword evidence="4 9" id="KW-0812">Transmembrane</keyword>
<feature type="domain" description="TonB-dependent receptor plug" evidence="14">
    <location>
        <begin position="53"/>
        <end position="163"/>
    </location>
</feature>
<evidence type="ECO:0000256" key="5">
    <source>
        <dbReference type="ARBA" id="ARBA00022729"/>
    </source>
</evidence>
<dbReference type="InterPro" id="IPR010917">
    <property type="entry name" value="TonB_rcpt_CS"/>
</dbReference>
<keyword evidence="7 9" id="KW-0472">Membrane</keyword>
<proteinExistence type="inferred from homology"/>
<keyword evidence="8 9" id="KW-0998">Cell outer membrane</keyword>
<dbReference type="InterPro" id="IPR012910">
    <property type="entry name" value="Plug_dom"/>
</dbReference>
<dbReference type="InterPro" id="IPR037066">
    <property type="entry name" value="Plug_dom_sf"/>
</dbReference>
<dbReference type="Pfam" id="PF00593">
    <property type="entry name" value="TonB_dep_Rec_b-barrel"/>
    <property type="match status" value="1"/>
</dbReference>
<evidence type="ECO:0000256" key="9">
    <source>
        <dbReference type="PROSITE-ProRule" id="PRU01360"/>
    </source>
</evidence>
<evidence type="ECO:0000256" key="6">
    <source>
        <dbReference type="ARBA" id="ARBA00023077"/>
    </source>
</evidence>
<evidence type="ECO:0000256" key="2">
    <source>
        <dbReference type="ARBA" id="ARBA00022448"/>
    </source>
</evidence>
<dbReference type="Gene3D" id="2.40.170.20">
    <property type="entry name" value="TonB-dependent receptor, beta-barrel domain"/>
    <property type="match status" value="1"/>
</dbReference>
<keyword evidence="5 12" id="KW-0732">Signal</keyword>
<evidence type="ECO:0000256" key="4">
    <source>
        <dbReference type="ARBA" id="ARBA00022692"/>
    </source>
</evidence>
<feature type="short sequence motif" description="TonB C-terminal box" evidence="10">
    <location>
        <begin position="671"/>
        <end position="688"/>
    </location>
</feature>
<sequence length="688" mass="76749">MTQHHLMTSLTLTILLMSPPLLAAAVTPSAGPPAAEDIEVVKVTSTRLSRDLFATPAAVSLLDARQELQLQEALQLNEALKFVPGVYFQNRYNFAQNLRISIRGFGSRAPFGVRGLQLQVDDIPYTLPDGQTQVDDIDLNSVEQLQVIRGAAAVQYGNGAGGAIDITTVTGDSLQGVNASVNVGSHDFYKVNLQAGTSENDIDAVISISHLNFAGYREQSQVKKSTLRGKLRWDLSDTKSFMIITSLMDMPEAQDPGGLTAAQVASDRRQATFMASRLNSGQQVAQQTIGLVYHDEDILHGSWSANTFATHRNFTQQLPFPGSSLIRYDRWFYGGSIELSQDWQNAGWPVRYTAGAEIRRQEDDRTRFRVTPDKVVTQQTADELQQATSVGVFAIVDWLLFDTLTLTTGVRYDDLAMSINDRLGLSAVGSGERHYQQWNGNIGISYRPGTQHQWYANVASAYESPTFTEFANPQGSGFNPILKPQDTVSLELGWRGQYNDLSYDVALFSIRVTDELIAYEIDGRAFYENAGKTNRHGLETALQWQLNQHWQWRSALTLARYEFGDFAALSGDNLNGNRMPGLPQIQWVNQLNWQQNAWRVELEGTFSGNYYAENSNTTKIAQYWLVNGRVGYDVTSTLRIQAGVRNLFDKMYFSNVRVNANADREVSSRGYFEPAPGRSFYFGLTAQF</sequence>
<dbReference type="AlphaFoldDB" id="A0AB36FNS5"/>
<comment type="similarity">
    <text evidence="9 11">Belongs to the TonB-dependent receptor family.</text>
</comment>
<dbReference type="InterPro" id="IPR039426">
    <property type="entry name" value="TonB-dep_rcpt-like"/>
</dbReference>
<keyword evidence="2 9" id="KW-0813">Transport</keyword>
<name>A0AB36FNS5_ALTMA</name>